<accession>A0A6C2YQP1</accession>
<protein>
    <submittedName>
        <fullName evidence="1">Uncharacterized protein</fullName>
    </submittedName>
</protein>
<sequence>MRQWFLFVFVGLMIGDPLLARCSASDVNSPNSTRKIPPATLVKSSVEFGEPIQVPGDPMITLPMKLTLGTHASSYDGYAVRIETDREDGQQGPEVVQHFNPAYAAPAPGQTVTVNITFKFVSGKKYQASGSMQFKNGKKAPQIERTPVTTKTFIAD</sequence>
<evidence type="ECO:0000313" key="2">
    <source>
        <dbReference type="Proteomes" id="UP000464378"/>
    </source>
</evidence>
<dbReference type="InParanoid" id="A0A6C2YQP1"/>
<dbReference type="EMBL" id="LR593887">
    <property type="protein sequence ID" value="VTS04796.1"/>
    <property type="molecule type" value="Genomic_DNA"/>
</dbReference>
<dbReference type="AlphaFoldDB" id="A0A6C2YQP1"/>
<dbReference type="Proteomes" id="UP000464378">
    <property type="component" value="Chromosome"/>
</dbReference>
<evidence type="ECO:0000313" key="1">
    <source>
        <dbReference type="EMBL" id="VIP03714.1"/>
    </source>
</evidence>
<dbReference type="RefSeq" id="WP_162658876.1">
    <property type="nucleotide sequence ID" value="NZ_LR593887.1"/>
</dbReference>
<organism evidence="1">
    <name type="scientific">Tuwongella immobilis</name>
    <dbReference type="NCBI Taxonomy" id="692036"/>
    <lineage>
        <taxon>Bacteria</taxon>
        <taxon>Pseudomonadati</taxon>
        <taxon>Planctomycetota</taxon>
        <taxon>Planctomycetia</taxon>
        <taxon>Gemmatales</taxon>
        <taxon>Gemmataceae</taxon>
        <taxon>Tuwongella</taxon>
    </lineage>
</organism>
<dbReference type="EMBL" id="LR586016">
    <property type="protein sequence ID" value="VIP03714.1"/>
    <property type="molecule type" value="Genomic_DNA"/>
</dbReference>
<keyword evidence="2" id="KW-1185">Reference proteome</keyword>
<reference evidence="1" key="1">
    <citation type="submission" date="2019-04" db="EMBL/GenBank/DDBJ databases">
        <authorList>
            <consortium name="Science for Life Laboratories"/>
        </authorList>
    </citation>
    <scope>NUCLEOTIDE SEQUENCE</scope>
    <source>
        <strain evidence="1">MBLW1</strain>
    </source>
</reference>
<name>A0A6C2YQP1_9BACT</name>
<dbReference type="KEGG" id="tim:GMBLW1_02460"/>
<proteinExistence type="predicted"/>
<gene>
    <name evidence="1" type="ORF">GMBLW1_02460</name>
</gene>